<gene>
    <name evidence="2" type="ORF">KCMC57_44790</name>
</gene>
<sequence>MDTRLGRLPPRVGAGAAQSPAEREPAFSGLQVLAAAAKKKQPVTHDVSQRNPGHSVPTVSLATIPPSETDSN</sequence>
<evidence type="ECO:0000256" key="1">
    <source>
        <dbReference type="SAM" id="MobiDB-lite"/>
    </source>
</evidence>
<feature type="region of interest" description="Disordered" evidence="1">
    <location>
        <begin position="1"/>
        <end position="26"/>
    </location>
</feature>
<dbReference type="EMBL" id="AP035881">
    <property type="protein sequence ID" value="BFP48111.1"/>
    <property type="molecule type" value="Genomic_DNA"/>
</dbReference>
<protein>
    <submittedName>
        <fullName evidence="2">Uncharacterized protein</fullName>
    </submittedName>
</protein>
<feature type="region of interest" description="Disordered" evidence="1">
    <location>
        <begin position="40"/>
        <end position="72"/>
    </location>
</feature>
<dbReference type="AlphaFoldDB" id="A0AB33JY27"/>
<name>A0AB33JY27_9ACTN</name>
<reference evidence="2" key="1">
    <citation type="submission" date="2024-07" db="EMBL/GenBank/DDBJ databases">
        <title>Complete genome sequences of cellulolytic bacteria, Kitasatospora sp. CMC57 and Streptomyces sp. CMC78, isolated from Japanese agricultural soil.</title>
        <authorList>
            <person name="Hashimoto T."/>
            <person name="Ito M."/>
            <person name="Iwamoto M."/>
            <person name="Fukahori D."/>
            <person name="Shoda T."/>
            <person name="Sakoda M."/>
            <person name="Morohoshi T."/>
            <person name="Mitsuboshi M."/>
            <person name="Nishizawa T."/>
        </authorList>
    </citation>
    <scope>NUCLEOTIDE SEQUENCE</scope>
    <source>
        <strain evidence="2">CMC57</strain>
    </source>
</reference>
<evidence type="ECO:0000313" key="2">
    <source>
        <dbReference type="EMBL" id="BFP48111.1"/>
    </source>
</evidence>
<feature type="compositionally biased region" description="Polar residues" evidence="1">
    <location>
        <begin position="49"/>
        <end position="72"/>
    </location>
</feature>
<organism evidence="2">
    <name type="scientific">Kitasatospora sp. CMC57</name>
    <dbReference type="NCBI Taxonomy" id="3231513"/>
    <lineage>
        <taxon>Bacteria</taxon>
        <taxon>Bacillati</taxon>
        <taxon>Actinomycetota</taxon>
        <taxon>Actinomycetes</taxon>
        <taxon>Kitasatosporales</taxon>
        <taxon>Streptomycetaceae</taxon>
        <taxon>Kitasatospora</taxon>
    </lineage>
</organism>
<proteinExistence type="predicted"/>
<accession>A0AB33JY27</accession>